<dbReference type="InterPro" id="IPR001296">
    <property type="entry name" value="Glyco_trans_1"/>
</dbReference>
<dbReference type="InterPro" id="IPR028098">
    <property type="entry name" value="Glyco_trans_4-like_N"/>
</dbReference>
<dbReference type="Gene3D" id="3.40.50.2000">
    <property type="entry name" value="Glycogen Phosphorylase B"/>
    <property type="match status" value="2"/>
</dbReference>
<feature type="domain" description="Glycosyl transferase family 1" evidence="1">
    <location>
        <begin position="194"/>
        <end position="354"/>
    </location>
</feature>
<dbReference type="SUPFAM" id="SSF53756">
    <property type="entry name" value="UDP-Glycosyltransferase/glycogen phosphorylase"/>
    <property type="match status" value="1"/>
</dbReference>
<dbReference type="Pfam" id="PF13439">
    <property type="entry name" value="Glyco_transf_4"/>
    <property type="match status" value="1"/>
</dbReference>
<dbReference type="PANTHER" id="PTHR12526">
    <property type="entry name" value="GLYCOSYLTRANSFERASE"/>
    <property type="match status" value="1"/>
</dbReference>
<dbReference type="CDD" id="cd03801">
    <property type="entry name" value="GT4_PimA-like"/>
    <property type="match status" value="1"/>
</dbReference>
<protein>
    <submittedName>
        <fullName evidence="3">Glycosyltransferase family 4 protein</fullName>
    </submittedName>
</protein>
<dbReference type="GO" id="GO:0016757">
    <property type="term" value="F:glycosyltransferase activity"/>
    <property type="evidence" value="ECO:0007669"/>
    <property type="project" value="InterPro"/>
</dbReference>
<sequence length="388" mass="42522">MTEGLTSRPLKILHVFRAPLGGLFRHVLDVARGQVERGHDVGIFCDSNTGGARADDVFRELGSQLTLGITRVPMSRYPSATDLKAQFSEISLRQRLSPDVVHCHGSKGGVYGRIPALFSPGRRYVTAYTPHGGSFNYKPGGTEHKIYMSVERLLEGATDMFLFESRFIAGRFEAHIGHLPRTDHRIVLNGVSEAEFEPIDHRAAEFDLLYLGELRSAKGVDTLIEALALLRRQDRLMPRILIVGSGPDEEELRQMTRERGIADQCTFEPPAPIRKALARARAMVIPSRAESLPYVILEAAAAAQPLISTDVGGIGEIYGPHHRQRLIPANDPAILAGAIRAMLETPEAERLAQAADLAGHVRQNFCLNAMIDGVIAAYRDALATRGLA</sequence>
<evidence type="ECO:0000259" key="1">
    <source>
        <dbReference type="Pfam" id="PF00534"/>
    </source>
</evidence>
<evidence type="ECO:0000259" key="2">
    <source>
        <dbReference type="Pfam" id="PF13439"/>
    </source>
</evidence>
<proteinExistence type="predicted"/>
<dbReference type="AlphaFoldDB" id="A0A9E7ZN45"/>
<name>A0A9E7ZN45_9HYPH</name>
<organism evidence="3">
    <name type="scientific">Bosea sp. NBC_00436</name>
    <dbReference type="NCBI Taxonomy" id="2969620"/>
    <lineage>
        <taxon>Bacteria</taxon>
        <taxon>Pseudomonadati</taxon>
        <taxon>Pseudomonadota</taxon>
        <taxon>Alphaproteobacteria</taxon>
        <taxon>Hyphomicrobiales</taxon>
        <taxon>Boseaceae</taxon>
        <taxon>Bosea</taxon>
    </lineage>
</organism>
<dbReference type="EMBL" id="CP102774">
    <property type="protein sequence ID" value="UZF88233.1"/>
    <property type="molecule type" value="Genomic_DNA"/>
</dbReference>
<gene>
    <name evidence="3" type="ORF">NWE54_05445</name>
</gene>
<reference evidence="3" key="1">
    <citation type="submission" date="2022-08" db="EMBL/GenBank/DDBJ databases">
        <title>Complete Genome Sequences of 2 Bosea sp. soil isolates.</title>
        <authorList>
            <person name="Alvarez Arevalo M."/>
            <person name="Sterndorff E.B."/>
            <person name="Faurdal D."/>
            <person name="Joergensen T.S."/>
            <person name="Weber T."/>
        </authorList>
    </citation>
    <scope>NUCLEOTIDE SEQUENCE</scope>
    <source>
        <strain evidence="3">NBC_00436</strain>
    </source>
</reference>
<feature type="domain" description="Glycosyltransferase subfamily 4-like N-terminal" evidence="2">
    <location>
        <begin position="21"/>
        <end position="192"/>
    </location>
</feature>
<accession>A0A9E7ZN45</accession>
<dbReference type="Pfam" id="PF00534">
    <property type="entry name" value="Glycos_transf_1"/>
    <property type="match status" value="1"/>
</dbReference>
<evidence type="ECO:0000313" key="3">
    <source>
        <dbReference type="EMBL" id="UZF88233.1"/>
    </source>
</evidence>